<evidence type="ECO:0000256" key="1">
    <source>
        <dbReference type="ARBA" id="ARBA00022692"/>
    </source>
</evidence>
<dbReference type="SUPFAM" id="SSF103473">
    <property type="entry name" value="MFS general substrate transporter"/>
    <property type="match status" value="1"/>
</dbReference>
<feature type="transmembrane region" description="Helical" evidence="4">
    <location>
        <begin position="220"/>
        <end position="244"/>
    </location>
</feature>
<reference evidence="5 6" key="1">
    <citation type="submission" date="2015-03" db="EMBL/GenBank/DDBJ databases">
        <title>Genome sequence of Kiloniella sp. P1-1, isolated from the gut microflora of Pacific white shrimp, Penaeus vannamei.</title>
        <authorList>
            <person name="Shao Z."/>
            <person name="Wang L."/>
            <person name="Li X."/>
        </authorList>
    </citation>
    <scope>NUCLEOTIDE SEQUENCE [LARGE SCALE GENOMIC DNA]</scope>
    <source>
        <strain evidence="5 6">P1-1</strain>
    </source>
</reference>
<evidence type="ECO:0000313" key="6">
    <source>
        <dbReference type="Proteomes" id="UP000034491"/>
    </source>
</evidence>
<feature type="transmembrane region" description="Helical" evidence="4">
    <location>
        <begin position="21"/>
        <end position="44"/>
    </location>
</feature>
<gene>
    <name evidence="5" type="ORF">WH95_01480</name>
</gene>
<feature type="transmembrane region" description="Helical" evidence="4">
    <location>
        <begin position="309"/>
        <end position="334"/>
    </location>
</feature>
<feature type="transmembrane region" description="Helical" evidence="4">
    <location>
        <begin position="110"/>
        <end position="133"/>
    </location>
</feature>
<dbReference type="OrthoDB" id="9808182at2"/>
<feature type="transmembrane region" description="Helical" evidence="4">
    <location>
        <begin position="256"/>
        <end position="275"/>
    </location>
</feature>
<evidence type="ECO:0000256" key="4">
    <source>
        <dbReference type="SAM" id="Phobius"/>
    </source>
</evidence>
<keyword evidence="6" id="KW-1185">Reference proteome</keyword>
<evidence type="ECO:0000256" key="2">
    <source>
        <dbReference type="ARBA" id="ARBA00022989"/>
    </source>
</evidence>
<dbReference type="Pfam" id="PF07690">
    <property type="entry name" value="MFS_1"/>
    <property type="match status" value="1"/>
</dbReference>
<feature type="transmembrane region" description="Helical" evidence="4">
    <location>
        <begin position="355"/>
        <end position="388"/>
    </location>
</feature>
<sequence length="422" mass="46821">MFQRRIPEWLRHAPTPGAKGFAVLSGIESISRGILISVFPLVMYRAFQDTLIVSEIYFFVGVMSLVCGLLVPWLTRFIPRRWMYSLGAVLFIVSSFLAIEGSAISIALALFSYTVAVVILFVCFNAYVLDYVAKVELKRSETLRLFYSALAWSAGPAGGVWLLQWWTPAPFLVSALGATVLLVVFWWMRLGDGKLITKARAPTPNPVAFIQRFFVQPRLIAGWLFAVIKSCSWWIYIVYLPIYAVEAGLDERIGGIALSISNSLLFLTPFMLMWIERNSVRYAIRAGFFIGGVVFVVATFSAMMPWVTVGLLLFGTLFLILLDICAGLPFLMAVRPSERTEMSAVYSTFRDISGIISPGVAWLVLLVAPISALFATAGVGMFTAWIVAGKLHPRLGVRKQAVVSEPDHIKADSQMVAESYHT</sequence>
<dbReference type="RefSeq" id="WP_046501958.1">
    <property type="nucleotide sequence ID" value="NZ_LANI01000001.1"/>
</dbReference>
<protein>
    <submittedName>
        <fullName evidence="5">MFS transporter</fullName>
    </submittedName>
</protein>
<dbReference type="Proteomes" id="UP000034491">
    <property type="component" value="Unassembled WGS sequence"/>
</dbReference>
<dbReference type="InterPro" id="IPR011701">
    <property type="entry name" value="MFS"/>
</dbReference>
<dbReference type="PATRIC" id="fig|1549748.8.peg.316"/>
<dbReference type="InterPro" id="IPR036259">
    <property type="entry name" value="MFS_trans_sf"/>
</dbReference>
<evidence type="ECO:0000313" key="5">
    <source>
        <dbReference type="EMBL" id="KKJ78766.1"/>
    </source>
</evidence>
<dbReference type="GO" id="GO:0022857">
    <property type="term" value="F:transmembrane transporter activity"/>
    <property type="evidence" value="ECO:0007669"/>
    <property type="project" value="InterPro"/>
</dbReference>
<keyword evidence="2 4" id="KW-1133">Transmembrane helix</keyword>
<dbReference type="STRING" id="1549748.WH95_01480"/>
<organism evidence="5 6">
    <name type="scientific">Kiloniella litopenaei</name>
    <dbReference type="NCBI Taxonomy" id="1549748"/>
    <lineage>
        <taxon>Bacteria</taxon>
        <taxon>Pseudomonadati</taxon>
        <taxon>Pseudomonadota</taxon>
        <taxon>Alphaproteobacteria</taxon>
        <taxon>Rhodospirillales</taxon>
        <taxon>Kiloniellaceae</taxon>
        <taxon>Kiloniella</taxon>
    </lineage>
</organism>
<feature type="transmembrane region" description="Helical" evidence="4">
    <location>
        <begin position="56"/>
        <end position="75"/>
    </location>
</feature>
<feature type="transmembrane region" description="Helical" evidence="4">
    <location>
        <begin position="282"/>
        <end position="303"/>
    </location>
</feature>
<dbReference type="EMBL" id="LANI01000001">
    <property type="protein sequence ID" value="KKJ78766.1"/>
    <property type="molecule type" value="Genomic_DNA"/>
</dbReference>
<dbReference type="Gene3D" id="1.20.1250.20">
    <property type="entry name" value="MFS general substrate transporter like domains"/>
    <property type="match status" value="1"/>
</dbReference>
<feature type="transmembrane region" description="Helical" evidence="4">
    <location>
        <begin position="145"/>
        <end position="163"/>
    </location>
</feature>
<keyword evidence="1 4" id="KW-0812">Transmembrane</keyword>
<feature type="transmembrane region" description="Helical" evidence="4">
    <location>
        <begin position="82"/>
        <end position="104"/>
    </location>
</feature>
<comment type="caution">
    <text evidence="5">The sequence shown here is derived from an EMBL/GenBank/DDBJ whole genome shotgun (WGS) entry which is preliminary data.</text>
</comment>
<proteinExistence type="predicted"/>
<feature type="transmembrane region" description="Helical" evidence="4">
    <location>
        <begin position="169"/>
        <end position="188"/>
    </location>
</feature>
<dbReference type="AlphaFoldDB" id="A0A0M2RAU2"/>
<keyword evidence="3 4" id="KW-0472">Membrane</keyword>
<name>A0A0M2RAU2_9PROT</name>
<evidence type="ECO:0000256" key="3">
    <source>
        <dbReference type="ARBA" id="ARBA00023136"/>
    </source>
</evidence>
<accession>A0A0M2RAU2</accession>